<evidence type="ECO:0008006" key="3">
    <source>
        <dbReference type="Google" id="ProtNLM"/>
    </source>
</evidence>
<keyword evidence="2" id="KW-1185">Reference proteome</keyword>
<comment type="caution">
    <text evidence="1">The sequence shown here is derived from an EMBL/GenBank/DDBJ whole genome shotgun (WGS) entry which is preliminary data.</text>
</comment>
<name>A0ABT4T7B1_9ACTN</name>
<reference evidence="1 2" key="1">
    <citation type="submission" date="2022-11" db="EMBL/GenBank/DDBJ databases">
        <title>Nonomuraea corallina sp. nov., a new species of the genus Nonomuraea isolated from sea side sediment in Thai sea.</title>
        <authorList>
            <person name="Ngamcharungchit C."/>
            <person name="Matsumoto A."/>
            <person name="Suriyachadkun C."/>
            <person name="Panbangred W."/>
            <person name="Inahashi Y."/>
            <person name="Intra B."/>
        </authorList>
    </citation>
    <scope>NUCLEOTIDE SEQUENCE [LARGE SCALE GENOMIC DNA]</scope>
    <source>
        <strain evidence="1 2">DSM 43553</strain>
    </source>
</reference>
<proteinExistence type="predicted"/>
<dbReference type="RefSeq" id="WP_271279045.1">
    <property type="nucleotide sequence ID" value="NZ_BAABFD010000001.1"/>
</dbReference>
<sequence length="240" mass="26437">MGERKSWGVDQVRALLDIAEGKGSDREEAESAAALAAKILYRMGLDADTVRRDAASPVGTWRLPIDTSGGHHVERAEAVWLVISALGCMGCHEGGRRRDRVSHVRLVGPVEVLKSLKILLPSVLIQMELRFGLAWRAERARHPGLPAQLLRRKRTLYQRGFYRGFGKGLADKMRARVREVADEVSGGAGELVLAGREAAVRAEFERWDTKPGASSFYDETGFERGREAAMTADLGDRSIS</sequence>
<dbReference type="Proteomes" id="UP001212498">
    <property type="component" value="Unassembled WGS sequence"/>
</dbReference>
<gene>
    <name evidence="1" type="ORF">OUY24_32560</name>
</gene>
<organism evidence="1 2">
    <name type="scientific">Nonomuraea ferruginea</name>
    <dbReference type="NCBI Taxonomy" id="46174"/>
    <lineage>
        <taxon>Bacteria</taxon>
        <taxon>Bacillati</taxon>
        <taxon>Actinomycetota</taxon>
        <taxon>Actinomycetes</taxon>
        <taxon>Streptosporangiales</taxon>
        <taxon>Streptosporangiaceae</taxon>
        <taxon>Nonomuraea</taxon>
    </lineage>
</organism>
<evidence type="ECO:0000313" key="1">
    <source>
        <dbReference type="EMBL" id="MDA0645382.1"/>
    </source>
</evidence>
<accession>A0ABT4T7B1</accession>
<evidence type="ECO:0000313" key="2">
    <source>
        <dbReference type="Proteomes" id="UP001212498"/>
    </source>
</evidence>
<protein>
    <recommendedName>
        <fullName evidence="3">DUF2786 domain-containing protein</fullName>
    </recommendedName>
</protein>
<dbReference type="EMBL" id="JAPNUD010000136">
    <property type="protein sequence ID" value="MDA0645382.1"/>
    <property type="molecule type" value="Genomic_DNA"/>
</dbReference>